<name>A0A6N6MMB5_9HYPH</name>
<organism evidence="3 4">
    <name type="scientific">Methylobacterium planeticum</name>
    <dbReference type="NCBI Taxonomy" id="2615211"/>
    <lineage>
        <taxon>Bacteria</taxon>
        <taxon>Pseudomonadati</taxon>
        <taxon>Pseudomonadota</taxon>
        <taxon>Alphaproteobacteria</taxon>
        <taxon>Hyphomicrobiales</taxon>
        <taxon>Methylobacteriaceae</taxon>
        <taxon>Methylobacterium</taxon>
    </lineage>
</organism>
<dbReference type="PANTHER" id="PTHR28208">
    <property type="entry name" value="PHOSPHATIDATE PHOSPHATASE APP1"/>
    <property type="match status" value="1"/>
</dbReference>
<comment type="caution">
    <text evidence="3">The sequence shown here is derived from an EMBL/GenBank/DDBJ whole genome shotgun (WGS) entry which is preliminary data.</text>
</comment>
<evidence type="ECO:0000313" key="4">
    <source>
        <dbReference type="Proteomes" id="UP000441523"/>
    </source>
</evidence>
<reference evidence="3 4" key="1">
    <citation type="submission" date="2019-09" db="EMBL/GenBank/DDBJ databases">
        <title>YIM 132548 draft genome.</title>
        <authorList>
            <person name="Jiang L."/>
        </authorList>
    </citation>
    <scope>NUCLEOTIDE SEQUENCE [LARGE SCALE GENOMIC DNA]</scope>
    <source>
        <strain evidence="3 4">YIM 132548</strain>
    </source>
</reference>
<dbReference type="EMBL" id="VZZJ01000013">
    <property type="protein sequence ID" value="KAB1072462.1"/>
    <property type="molecule type" value="Genomic_DNA"/>
</dbReference>
<dbReference type="InterPro" id="IPR019236">
    <property type="entry name" value="APP1_cat"/>
</dbReference>
<dbReference type="Pfam" id="PF09949">
    <property type="entry name" value="APP1_cat"/>
    <property type="match status" value="1"/>
</dbReference>
<dbReference type="InterPro" id="IPR052935">
    <property type="entry name" value="Mg2+_PAP"/>
</dbReference>
<dbReference type="RefSeq" id="WP_150964654.1">
    <property type="nucleotide sequence ID" value="NZ_VZZJ01000013.1"/>
</dbReference>
<evidence type="ECO:0000256" key="1">
    <source>
        <dbReference type="SAM" id="MobiDB-lite"/>
    </source>
</evidence>
<feature type="region of interest" description="Disordered" evidence="1">
    <location>
        <begin position="391"/>
        <end position="417"/>
    </location>
</feature>
<keyword evidence="4" id="KW-1185">Reference proteome</keyword>
<dbReference type="Proteomes" id="UP000441523">
    <property type="component" value="Unassembled WGS sequence"/>
</dbReference>
<proteinExistence type="predicted"/>
<dbReference type="PANTHER" id="PTHR28208:SF3">
    <property type="entry name" value="PHOSPHATIDATE PHOSPHATASE APP1"/>
    <property type="match status" value="1"/>
</dbReference>
<dbReference type="GO" id="GO:0008195">
    <property type="term" value="F:phosphatidate phosphatase activity"/>
    <property type="evidence" value="ECO:0007669"/>
    <property type="project" value="InterPro"/>
</dbReference>
<accession>A0A6N6MMB5</accession>
<gene>
    <name evidence="3" type="ORF">F6X51_15845</name>
</gene>
<sequence length="417" mass="45057">MSAAPPPGWRGAVFRALRLLTRPVRRAQGEDGLVLEPYRGYGSTTEVFLIGRAFRQSRPDGAGESGSLRVLLRDVRRRITRRPIRGAGITARFGGSEAAVTADRDGYFRIHLHPRAVPPSRDGWHAVDLTLAADPPVQARGQVFIPPPQCRCVVISDIDDTVMRTGVANKLKMLWRLFVADAASRVAFPGAAALYRALHAGAAGDAANPMLYVSRAPWGIYEMLTEFFRQHAIPEGPVLFLREWGLSWRHPLPRRAEDHKRDLIGHMLGLYADLPFVLIGDSGQHDPEVYARIVADHPGRVVAVYIRNVSRDAARIREIERLAVSVTAARSSLVLAADSVAMAEHAAGLGLIAPEAVAAVAAERLTADGAGPAGEIAGPALERVPGERLRDVLDGAPEPPNVVIEPEGRSPRVGPGT</sequence>
<evidence type="ECO:0000259" key="2">
    <source>
        <dbReference type="Pfam" id="PF09949"/>
    </source>
</evidence>
<dbReference type="AlphaFoldDB" id="A0A6N6MMB5"/>
<feature type="domain" description="Phosphatidate phosphatase APP1 catalytic" evidence="2">
    <location>
        <begin position="153"/>
        <end position="308"/>
    </location>
</feature>
<protein>
    <submittedName>
        <fullName evidence="3">DUF2183 domain-containing protein</fullName>
    </submittedName>
</protein>
<evidence type="ECO:0000313" key="3">
    <source>
        <dbReference type="EMBL" id="KAB1072462.1"/>
    </source>
</evidence>